<dbReference type="PANTHER" id="PTHR30093:SF34">
    <property type="entry name" value="PREPILIN PEPTIDASE-DEPENDENT PROTEIN D"/>
    <property type="match status" value="1"/>
</dbReference>
<comment type="similarity">
    <text evidence="1">Belongs to the N-Me-Phe pilin family.</text>
</comment>
<accession>A0A2A2EPZ5</accession>
<keyword evidence="3" id="KW-1133">Transmembrane helix</keyword>
<feature type="transmembrane region" description="Helical" evidence="3">
    <location>
        <begin position="15"/>
        <end position="35"/>
    </location>
</feature>
<evidence type="ECO:0000256" key="2">
    <source>
        <dbReference type="ARBA" id="ARBA00022481"/>
    </source>
</evidence>
<dbReference type="PANTHER" id="PTHR30093">
    <property type="entry name" value="GENERAL SECRETION PATHWAY PROTEIN G"/>
    <property type="match status" value="1"/>
</dbReference>
<dbReference type="Proteomes" id="UP000217771">
    <property type="component" value="Unassembled WGS sequence"/>
</dbReference>
<gene>
    <name evidence="4" type="ORF">CK498_21020</name>
</gene>
<dbReference type="NCBIfam" id="TIGR02532">
    <property type="entry name" value="IV_pilin_GFxxxE"/>
    <property type="match status" value="1"/>
</dbReference>
<keyword evidence="5" id="KW-1185">Reference proteome</keyword>
<keyword evidence="3" id="KW-0472">Membrane</keyword>
<name>A0A2A2EPZ5_9GAMM</name>
<dbReference type="InterPro" id="IPR012902">
    <property type="entry name" value="N_methyl_site"/>
</dbReference>
<dbReference type="SUPFAM" id="SSF54523">
    <property type="entry name" value="Pili subunits"/>
    <property type="match status" value="1"/>
</dbReference>
<evidence type="ECO:0000256" key="3">
    <source>
        <dbReference type="SAM" id="Phobius"/>
    </source>
</evidence>
<evidence type="ECO:0000313" key="5">
    <source>
        <dbReference type="Proteomes" id="UP000217771"/>
    </source>
</evidence>
<proteinExistence type="inferred from homology"/>
<dbReference type="InterPro" id="IPR045584">
    <property type="entry name" value="Pilin-like"/>
</dbReference>
<organism evidence="4 5">
    <name type="scientific">Halomonas salipaludis</name>
    <dbReference type="NCBI Taxonomy" id="2032625"/>
    <lineage>
        <taxon>Bacteria</taxon>
        <taxon>Pseudomonadati</taxon>
        <taxon>Pseudomonadota</taxon>
        <taxon>Gammaproteobacteria</taxon>
        <taxon>Oceanospirillales</taxon>
        <taxon>Halomonadaceae</taxon>
        <taxon>Halomonas</taxon>
    </lineage>
</organism>
<dbReference type="Gene3D" id="3.30.700.10">
    <property type="entry name" value="Glycoprotein, Type 4 Pilin"/>
    <property type="match status" value="1"/>
</dbReference>
<dbReference type="Pfam" id="PF07963">
    <property type="entry name" value="N_methyl"/>
    <property type="match status" value="1"/>
</dbReference>
<evidence type="ECO:0000313" key="4">
    <source>
        <dbReference type="EMBL" id="PAU74610.1"/>
    </source>
</evidence>
<dbReference type="AlphaFoldDB" id="A0A2A2EPZ5"/>
<reference evidence="4 5" key="1">
    <citation type="submission" date="2017-08" db="EMBL/GenBank/DDBJ databases">
        <title>Halomonas alkalisoli sp. nov., isolated from saline alkaline soil.</title>
        <authorList>
            <person name="Wang D."/>
            <person name="Zhang G."/>
        </authorList>
    </citation>
    <scope>NUCLEOTIDE SEQUENCE [LARGE SCALE GENOMIC DNA]</scope>
    <source>
        <strain evidence="4 5">WRN001</strain>
    </source>
</reference>
<comment type="caution">
    <text evidence="4">The sequence shown here is derived from an EMBL/GenBank/DDBJ whole genome shotgun (WGS) entry which is preliminary data.</text>
</comment>
<dbReference type="EMBL" id="NSKB01000009">
    <property type="protein sequence ID" value="PAU74610.1"/>
    <property type="molecule type" value="Genomic_DNA"/>
</dbReference>
<protein>
    <submittedName>
        <fullName evidence="4">Prepilin-type cleavage/methylation domain-containing protein</fullName>
    </submittedName>
</protein>
<evidence type="ECO:0000256" key="1">
    <source>
        <dbReference type="ARBA" id="ARBA00005233"/>
    </source>
</evidence>
<dbReference type="PROSITE" id="PS00409">
    <property type="entry name" value="PROKAR_NTER_METHYL"/>
    <property type="match status" value="1"/>
</dbReference>
<sequence length="113" mass="11767">MRNQPVKGKAGQGGFTLIELLIVVAIIGILAAIAIPQYQNHTVRAANNACATEVRSYATSAAAELYEGRTAPAYPTDSACEDWVPADPSGIVLGSRISASAVSPGKESFSFDI</sequence>
<dbReference type="OrthoDB" id="5918848at2"/>
<keyword evidence="2" id="KW-0488">Methylation</keyword>
<keyword evidence="3" id="KW-0812">Transmembrane</keyword>